<dbReference type="Proteomes" id="UP000481153">
    <property type="component" value="Unassembled WGS sequence"/>
</dbReference>
<dbReference type="Pfam" id="PF01753">
    <property type="entry name" value="zf-MYND"/>
    <property type="match status" value="1"/>
</dbReference>
<evidence type="ECO:0000313" key="9">
    <source>
        <dbReference type="EMBL" id="KAF0735142.1"/>
    </source>
</evidence>
<gene>
    <name evidence="9" type="ORF">Ae201684_008353</name>
</gene>
<dbReference type="GO" id="GO:0005737">
    <property type="term" value="C:cytoplasm"/>
    <property type="evidence" value="ECO:0007669"/>
    <property type="project" value="TreeGrafter"/>
</dbReference>
<dbReference type="GO" id="GO:0042826">
    <property type="term" value="F:histone deacetylase binding"/>
    <property type="evidence" value="ECO:0007669"/>
    <property type="project" value="TreeGrafter"/>
</dbReference>
<dbReference type="GO" id="GO:0005634">
    <property type="term" value="C:nucleus"/>
    <property type="evidence" value="ECO:0007669"/>
    <property type="project" value="TreeGrafter"/>
</dbReference>
<evidence type="ECO:0000313" key="10">
    <source>
        <dbReference type="Proteomes" id="UP000481153"/>
    </source>
</evidence>
<dbReference type="Pfam" id="PF00856">
    <property type="entry name" value="SET"/>
    <property type="match status" value="1"/>
</dbReference>
<evidence type="ECO:0000256" key="4">
    <source>
        <dbReference type="ARBA" id="ARBA00022723"/>
    </source>
</evidence>
<evidence type="ECO:0000256" key="1">
    <source>
        <dbReference type="ARBA" id="ARBA00022603"/>
    </source>
</evidence>
<dbReference type="PANTHER" id="PTHR46165:SF2">
    <property type="entry name" value="SET AND MYND DOMAIN-CONTAINING PROTEIN 4"/>
    <property type="match status" value="1"/>
</dbReference>
<dbReference type="SUPFAM" id="SSF48452">
    <property type="entry name" value="TPR-like"/>
    <property type="match status" value="1"/>
</dbReference>
<dbReference type="GO" id="GO:0032259">
    <property type="term" value="P:methylation"/>
    <property type="evidence" value="ECO:0007669"/>
    <property type="project" value="UniProtKB-KW"/>
</dbReference>
<dbReference type="PANTHER" id="PTHR46165">
    <property type="entry name" value="SET AND MYND DOMAIN-CONTAINING PROTEIN 4"/>
    <property type="match status" value="1"/>
</dbReference>
<accession>A0A6G0X5K5</accession>
<protein>
    <recommendedName>
        <fullName evidence="8">MYND-type domain-containing protein</fullName>
    </recommendedName>
</protein>
<evidence type="ECO:0000259" key="8">
    <source>
        <dbReference type="PROSITE" id="PS50865"/>
    </source>
</evidence>
<keyword evidence="5 7" id="KW-0863">Zinc-finger</keyword>
<dbReference type="Gene3D" id="1.10.220.160">
    <property type="match status" value="1"/>
</dbReference>
<evidence type="ECO:0000256" key="3">
    <source>
        <dbReference type="ARBA" id="ARBA00022691"/>
    </source>
</evidence>
<dbReference type="InterPro" id="IPR011990">
    <property type="entry name" value="TPR-like_helical_dom_sf"/>
</dbReference>
<dbReference type="InterPro" id="IPR046341">
    <property type="entry name" value="SET_dom_sf"/>
</dbReference>
<proteinExistence type="predicted"/>
<dbReference type="VEuPathDB" id="FungiDB:AeMF1_010334"/>
<dbReference type="Gene3D" id="6.10.140.2220">
    <property type="match status" value="1"/>
</dbReference>
<evidence type="ECO:0000256" key="2">
    <source>
        <dbReference type="ARBA" id="ARBA00022679"/>
    </source>
</evidence>
<evidence type="ECO:0000256" key="5">
    <source>
        <dbReference type="ARBA" id="ARBA00022771"/>
    </source>
</evidence>
<name>A0A6G0X5K5_9STRA</name>
<dbReference type="SMART" id="SM00028">
    <property type="entry name" value="TPR"/>
    <property type="match status" value="3"/>
</dbReference>
<dbReference type="SUPFAM" id="SSF144232">
    <property type="entry name" value="HIT/MYND zinc finger-like"/>
    <property type="match status" value="1"/>
</dbReference>
<evidence type="ECO:0000256" key="7">
    <source>
        <dbReference type="PROSITE-ProRule" id="PRU00134"/>
    </source>
</evidence>
<sequence>MQQLGAAGLSCLDPALLDDMGYQLEAATDREFVISKLLVKTFTILSDEDIARQLKGHVGSTNDATTTPTEWKERGNVHFKNQAFDDAIAAFMHGLRALVVNSAETTLLQAILYTNRCAAWQAKAQWKHAFQDATRAIQALPTYAKAYFRRAKVLEAFTGDQPKAAQAFLQQVLHEDNADTRIAKDMLISQSLVEGTTVDMEGAAVVPSPAATIIIPETFHHPHVQVALTTSMGRSLQATHGIAAGTVLLTESPLVMAVVDSMHCAFCGKVASNPFPCHHCTIDIYCNEDCRRGSWRAGHSFECSMPFLQDSVARVYWRLLNRRRFLHLDDKPRPTKPGRSIRPWEHKDLSILHALLRFPPVRRWLPSPSSILDAMKTWKTSRDVLALCSQASALPIGLVLVQAHIDPLRIHIRWFRLPGVEVKLEDAVAWLNELVHTLGSHQQLVFHAMEAVDRTAARQIGFQPLRQPDEFIWQPQGDALTLQSHMEDMPPKAIVDTIVAVAALAVVDPWRVHLDDAPIDSLTWLFKWACQLPTNVLAITATETTRRDENALQQVEQKRIGVGVYPDAAMINHACAPNAFVRFDGAALSIVASQELAHGDHVTISYGPHASKMDVTTRRALLRAQYFFDCRCIACQDEDANASNYSSTRFLQDTQAAEERIAALLPSKLVEAEAKAQVLLAVRVENLPPTHLLVGRAYDLLAQIAALQEDFDQAVVYCERSIAVVETKYGPLDAELGHELLKLAQLLFNAGRLRDVKAPLARARTALALHLPMGDPTLAEIDELQAILANGTGR</sequence>
<dbReference type="EMBL" id="VJMJ01000101">
    <property type="protein sequence ID" value="KAF0735142.1"/>
    <property type="molecule type" value="Genomic_DNA"/>
</dbReference>
<dbReference type="SUPFAM" id="SSF82199">
    <property type="entry name" value="SET domain"/>
    <property type="match status" value="1"/>
</dbReference>
<dbReference type="InterPro" id="IPR019734">
    <property type="entry name" value="TPR_rpt"/>
</dbReference>
<dbReference type="Gene3D" id="2.170.270.10">
    <property type="entry name" value="SET domain"/>
    <property type="match status" value="2"/>
</dbReference>
<dbReference type="PROSITE" id="PS50865">
    <property type="entry name" value="ZF_MYND_2"/>
    <property type="match status" value="1"/>
</dbReference>
<dbReference type="Gene3D" id="1.25.40.10">
    <property type="entry name" value="Tetratricopeptide repeat domain"/>
    <property type="match status" value="2"/>
</dbReference>
<dbReference type="InterPro" id="IPR001214">
    <property type="entry name" value="SET_dom"/>
</dbReference>
<evidence type="ECO:0000256" key="6">
    <source>
        <dbReference type="ARBA" id="ARBA00022833"/>
    </source>
</evidence>
<keyword evidence="4" id="KW-0479">Metal-binding</keyword>
<dbReference type="InterPro" id="IPR002893">
    <property type="entry name" value="Znf_MYND"/>
</dbReference>
<feature type="domain" description="MYND-type" evidence="8">
    <location>
        <begin position="264"/>
        <end position="303"/>
    </location>
</feature>
<dbReference type="GO" id="GO:0008168">
    <property type="term" value="F:methyltransferase activity"/>
    <property type="evidence" value="ECO:0007669"/>
    <property type="project" value="UniProtKB-KW"/>
</dbReference>
<comment type="caution">
    <text evidence="9">The sequence shown here is derived from an EMBL/GenBank/DDBJ whole genome shotgun (WGS) entry which is preliminary data.</text>
</comment>
<keyword evidence="10" id="KW-1185">Reference proteome</keyword>
<dbReference type="AlphaFoldDB" id="A0A6G0X5K5"/>
<keyword evidence="6" id="KW-0862">Zinc</keyword>
<dbReference type="GO" id="GO:0008270">
    <property type="term" value="F:zinc ion binding"/>
    <property type="evidence" value="ECO:0007669"/>
    <property type="project" value="UniProtKB-KW"/>
</dbReference>
<keyword evidence="2" id="KW-0808">Transferase</keyword>
<organism evidence="9 10">
    <name type="scientific">Aphanomyces euteiches</name>
    <dbReference type="NCBI Taxonomy" id="100861"/>
    <lineage>
        <taxon>Eukaryota</taxon>
        <taxon>Sar</taxon>
        <taxon>Stramenopiles</taxon>
        <taxon>Oomycota</taxon>
        <taxon>Saprolegniomycetes</taxon>
        <taxon>Saprolegniales</taxon>
        <taxon>Verrucalvaceae</taxon>
        <taxon>Aphanomyces</taxon>
    </lineage>
</organism>
<reference evidence="9 10" key="1">
    <citation type="submission" date="2019-07" db="EMBL/GenBank/DDBJ databases">
        <title>Genomics analysis of Aphanomyces spp. identifies a new class of oomycete effector associated with host adaptation.</title>
        <authorList>
            <person name="Gaulin E."/>
        </authorList>
    </citation>
    <scope>NUCLEOTIDE SEQUENCE [LARGE SCALE GENOMIC DNA]</scope>
    <source>
        <strain evidence="9 10">ATCC 201684</strain>
    </source>
</reference>
<dbReference type="InterPro" id="IPR052097">
    <property type="entry name" value="SET-MYND_domain_protein"/>
</dbReference>
<keyword evidence="1" id="KW-0489">Methyltransferase</keyword>
<keyword evidence="3" id="KW-0949">S-adenosyl-L-methionine</keyword>